<organism evidence="17 18">
    <name type="scientific">Mycoplasmopsis mustelae</name>
    <dbReference type="NCBI Taxonomy" id="171289"/>
    <lineage>
        <taxon>Bacteria</taxon>
        <taxon>Bacillati</taxon>
        <taxon>Mycoplasmatota</taxon>
        <taxon>Mycoplasmoidales</taxon>
        <taxon>Metamycoplasmataceae</taxon>
        <taxon>Mycoplasmopsis</taxon>
    </lineage>
</organism>
<proteinExistence type="inferred from homology"/>
<dbReference type="EMBL" id="SOCN01000003">
    <property type="protein sequence ID" value="TDV23288.1"/>
    <property type="molecule type" value="Genomic_DNA"/>
</dbReference>
<dbReference type="InterPro" id="IPR006262">
    <property type="entry name" value="Cyt_deam_tetra"/>
</dbReference>
<comment type="catalytic activity">
    <reaction evidence="11 15">
        <text>cytidine + H2O + H(+) = uridine + NH4(+)</text>
        <dbReference type="Rhea" id="RHEA:16069"/>
        <dbReference type="ChEBI" id="CHEBI:15377"/>
        <dbReference type="ChEBI" id="CHEBI:15378"/>
        <dbReference type="ChEBI" id="CHEBI:16704"/>
        <dbReference type="ChEBI" id="CHEBI:17562"/>
        <dbReference type="ChEBI" id="CHEBI:28938"/>
        <dbReference type="EC" id="3.5.4.5"/>
    </reaction>
</comment>
<dbReference type="InterPro" id="IPR002125">
    <property type="entry name" value="CMP_dCMP_dom"/>
</dbReference>
<dbReference type="GO" id="GO:0005829">
    <property type="term" value="C:cytosol"/>
    <property type="evidence" value="ECO:0007669"/>
    <property type="project" value="TreeGrafter"/>
</dbReference>
<dbReference type="GO" id="GO:0072527">
    <property type="term" value="P:pyrimidine-containing compound metabolic process"/>
    <property type="evidence" value="ECO:0007669"/>
    <property type="project" value="UniProtKB-ARBA"/>
</dbReference>
<evidence type="ECO:0000259" key="16">
    <source>
        <dbReference type="PROSITE" id="PS51747"/>
    </source>
</evidence>
<dbReference type="Pfam" id="PF00383">
    <property type="entry name" value="dCMP_cyt_deam_1"/>
    <property type="match status" value="1"/>
</dbReference>
<dbReference type="GO" id="GO:0008270">
    <property type="term" value="F:zinc ion binding"/>
    <property type="evidence" value="ECO:0007669"/>
    <property type="project" value="UniProtKB-UniRule"/>
</dbReference>
<evidence type="ECO:0000256" key="5">
    <source>
        <dbReference type="ARBA" id="ARBA00018266"/>
    </source>
</evidence>
<evidence type="ECO:0000256" key="2">
    <source>
        <dbReference type="ARBA" id="ARBA00003949"/>
    </source>
</evidence>
<evidence type="ECO:0000256" key="13">
    <source>
        <dbReference type="PIRSR" id="PIRSR606262-2"/>
    </source>
</evidence>
<comment type="caution">
    <text evidence="17">The sequence shown here is derived from an EMBL/GenBank/DDBJ whole genome shotgun (WGS) entry which is preliminary data.</text>
</comment>
<dbReference type="AlphaFoldDB" id="A0A4R7UC73"/>
<sequence length="132" mass="14426">MKIDINELRNLLNKSYCPYSKFHVAAIAIDKDGRQWPGVNVENAAYPSGLCAERSALFGSVALGGKVGEFREIHIISSGASIVSPCAGCRQVMTEFMPTDALVYQYSNDAKSVRINKLSELCPFPIVPESIK</sequence>
<name>A0A4R7UC73_9BACT</name>
<evidence type="ECO:0000256" key="8">
    <source>
        <dbReference type="ARBA" id="ARBA00022833"/>
    </source>
</evidence>
<evidence type="ECO:0000256" key="7">
    <source>
        <dbReference type="ARBA" id="ARBA00022801"/>
    </source>
</evidence>
<feature type="binding site" evidence="14">
    <location>
        <position position="86"/>
    </location>
    <ligand>
        <name>Zn(2+)</name>
        <dbReference type="ChEBI" id="CHEBI:29105"/>
        <note>catalytic</note>
    </ligand>
</feature>
<evidence type="ECO:0000256" key="3">
    <source>
        <dbReference type="ARBA" id="ARBA00006576"/>
    </source>
</evidence>
<evidence type="ECO:0000256" key="10">
    <source>
        <dbReference type="ARBA" id="ARBA00049252"/>
    </source>
</evidence>
<keyword evidence="18" id="KW-1185">Reference proteome</keyword>
<comment type="function">
    <text evidence="2 15">This enzyme scavenges exogenous and endogenous cytidine and 2'-deoxycytidine for UMP synthesis.</text>
</comment>
<dbReference type="GO" id="GO:0055086">
    <property type="term" value="P:nucleobase-containing small molecule metabolic process"/>
    <property type="evidence" value="ECO:0007669"/>
    <property type="project" value="UniProtKB-ARBA"/>
</dbReference>
<dbReference type="CDD" id="cd01283">
    <property type="entry name" value="cytidine_deaminase"/>
    <property type="match status" value="1"/>
</dbReference>
<dbReference type="Proteomes" id="UP000295757">
    <property type="component" value="Unassembled WGS sequence"/>
</dbReference>
<evidence type="ECO:0000256" key="14">
    <source>
        <dbReference type="PIRSR" id="PIRSR606262-3"/>
    </source>
</evidence>
<feature type="domain" description="CMP/dCMP-type deaminase" evidence="16">
    <location>
        <begin position="1"/>
        <end position="121"/>
    </location>
</feature>
<dbReference type="NCBIfam" id="NF004064">
    <property type="entry name" value="PRK05578.1"/>
    <property type="match status" value="1"/>
</dbReference>
<keyword evidence="7 15" id="KW-0378">Hydrolase</keyword>
<evidence type="ECO:0000313" key="17">
    <source>
        <dbReference type="EMBL" id="TDV23288.1"/>
    </source>
</evidence>
<dbReference type="InterPro" id="IPR016192">
    <property type="entry name" value="APOBEC/CMP_deaminase_Zn-bd"/>
</dbReference>
<evidence type="ECO:0000256" key="6">
    <source>
        <dbReference type="ARBA" id="ARBA00022723"/>
    </source>
</evidence>
<comment type="similarity">
    <text evidence="3 15">Belongs to the cytidine and deoxycytidylate deaminase family.</text>
</comment>
<dbReference type="PROSITE" id="PS51747">
    <property type="entry name" value="CYT_DCMP_DEAMINASES_2"/>
    <property type="match status" value="1"/>
</dbReference>
<dbReference type="PANTHER" id="PTHR11644">
    <property type="entry name" value="CYTIDINE DEAMINASE"/>
    <property type="match status" value="1"/>
</dbReference>
<evidence type="ECO:0000256" key="9">
    <source>
        <dbReference type="ARBA" id="ARBA00032005"/>
    </source>
</evidence>
<dbReference type="PANTHER" id="PTHR11644:SF2">
    <property type="entry name" value="CYTIDINE DEAMINASE"/>
    <property type="match status" value="1"/>
</dbReference>
<comment type="cofactor">
    <cofactor evidence="1 14 15">
        <name>Zn(2+)</name>
        <dbReference type="ChEBI" id="CHEBI:29105"/>
    </cofactor>
</comment>
<feature type="binding site" evidence="14">
    <location>
        <position position="89"/>
    </location>
    <ligand>
        <name>Zn(2+)</name>
        <dbReference type="ChEBI" id="CHEBI:29105"/>
        <note>catalytic</note>
    </ligand>
</feature>
<dbReference type="EC" id="3.5.4.5" evidence="4 15"/>
<feature type="binding site" evidence="14">
    <location>
        <position position="51"/>
    </location>
    <ligand>
        <name>Zn(2+)</name>
        <dbReference type="ChEBI" id="CHEBI:29105"/>
        <note>catalytic</note>
    </ligand>
</feature>
<evidence type="ECO:0000256" key="11">
    <source>
        <dbReference type="ARBA" id="ARBA00049558"/>
    </source>
</evidence>
<accession>A0A4R7UC73</accession>
<evidence type="ECO:0000256" key="4">
    <source>
        <dbReference type="ARBA" id="ARBA00012783"/>
    </source>
</evidence>
<feature type="active site" description="Proton donor" evidence="12">
    <location>
        <position position="53"/>
    </location>
</feature>
<dbReference type="RefSeq" id="WP_318025683.1">
    <property type="nucleotide sequence ID" value="NZ_SOCN01000003.1"/>
</dbReference>
<dbReference type="PROSITE" id="PS00903">
    <property type="entry name" value="CYT_DCMP_DEAMINASES_1"/>
    <property type="match status" value="1"/>
</dbReference>
<dbReference type="Gene3D" id="3.40.140.10">
    <property type="entry name" value="Cytidine Deaminase, domain 2"/>
    <property type="match status" value="1"/>
</dbReference>
<reference evidence="17 18" key="1">
    <citation type="submission" date="2019-03" db="EMBL/GenBank/DDBJ databases">
        <title>Genomic Encyclopedia of Archaeal and Bacterial Type Strains, Phase II (KMG-II): from individual species to whole genera.</title>
        <authorList>
            <person name="Goeker M."/>
        </authorList>
    </citation>
    <scope>NUCLEOTIDE SEQUENCE [LARGE SCALE GENOMIC DNA]</scope>
    <source>
        <strain evidence="17 18">ATCC 35214</strain>
    </source>
</reference>
<dbReference type="InterPro" id="IPR050202">
    <property type="entry name" value="Cyt/Deoxycyt_deaminase"/>
</dbReference>
<keyword evidence="6 14" id="KW-0479">Metal-binding</keyword>
<dbReference type="GO" id="GO:0042802">
    <property type="term" value="F:identical protein binding"/>
    <property type="evidence" value="ECO:0007669"/>
    <property type="project" value="UniProtKB-ARBA"/>
</dbReference>
<evidence type="ECO:0000256" key="1">
    <source>
        <dbReference type="ARBA" id="ARBA00001947"/>
    </source>
</evidence>
<evidence type="ECO:0000313" key="18">
    <source>
        <dbReference type="Proteomes" id="UP000295757"/>
    </source>
</evidence>
<keyword evidence="8 14" id="KW-0862">Zinc</keyword>
<evidence type="ECO:0000256" key="12">
    <source>
        <dbReference type="PIRSR" id="PIRSR606262-1"/>
    </source>
</evidence>
<dbReference type="NCBIfam" id="TIGR01354">
    <property type="entry name" value="cyt_deam_tetra"/>
    <property type="match status" value="1"/>
</dbReference>
<protein>
    <recommendedName>
        <fullName evidence="5 15">Cytidine deaminase</fullName>
        <ecNumber evidence="4 15">3.5.4.5</ecNumber>
    </recommendedName>
    <alternativeName>
        <fullName evidence="9 15">Cytidine aminohydrolase</fullName>
    </alternativeName>
</protein>
<gene>
    <name evidence="17" type="ORF">BCF59_0634</name>
</gene>
<dbReference type="SUPFAM" id="SSF53927">
    <property type="entry name" value="Cytidine deaminase-like"/>
    <property type="match status" value="1"/>
</dbReference>
<feature type="binding site" evidence="13">
    <location>
        <begin position="40"/>
        <end position="46"/>
    </location>
    <ligand>
        <name>substrate</name>
    </ligand>
</feature>
<comment type="catalytic activity">
    <reaction evidence="10 15">
        <text>2'-deoxycytidine + H2O + H(+) = 2'-deoxyuridine + NH4(+)</text>
        <dbReference type="Rhea" id="RHEA:13433"/>
        <dbReference type="ChEBI" id="CHEBI:15377"/>
        <dbReference type="ChEBI" id="CHEBI:15378"/>
        <dbReference type="ChEBI" id="CHEBI:15698"/>
        <dbReference type="ChEBI" id="CHEBI:16450"/>
        <dbReference type="ChEBI" id="CHEBI:28938"/>
        <dbReference type="EC" id="3.5.4.5"/>
    </reaction>
</comment>
<dbReference type="InterPro" id="IPR016193">
    <property type="entry name" value="Cytidine_deaminase-like"/>
</dbReference>
<dbReference type="GO" id="GO:0004126">
    <property type="term" value="F:cytidine deaminase activity"/>
    <property type="evidence" value="ECO:0007669"/>
    <property type="project" value="UniProtKB-UniRule"/>
</dbReference>
<evidence type="ECO:0000256" key="15">
    <source>
        <dbReference type="RuleBase" id="RU364006"/>
    </source>
</evidence>